<dbReference type="GO" id="GO:0005524">
    <property type="term" value="F:ATP binding"/>
    <property type="evidence" value="ECO:0007669"/>
    <property type="project" value="UniProtKB-UniRule"/>
</dbReference>
<dbReference type="SMART" id="SM00220">
    <property type="entry name" value="S_TKc"/>
    <property type="match status" value="1"/>
</dbReference>
<dbReference type="Pfam" id="PF04677">
    <property type="entry name" value="CwfJ_C_1"/>
    <property type="match status" value="1"/>
</dbReference>
<proteinExistence type="predicted"/>
<dbReference type="InterPro" id="IPR011009">
    <property type="entry name" value="Kinase-like_dom_sf"/>
</dbReference>
<feature type="domain" description="RRM" evidence="5">
    <location>
        <begin position="1062"/>
        <end position="1141"/>
    </location>
</feature>
<keyword evidence="1" id="KW-0694">RNA-binding</keyword>
<evidence type="ECO:0000259" key="5">
    <source>
        <dbReference type="PROSITE" id="PS50102"/>
    </source>
</evidence>
<dbReference type="PROSITE" id="PS00107">
    <property type="entry name" value="PROTEIN_KINASE_ATP"/>
    <property type="match status" value="1"/>
</dbReference>
<dbReference type="SUPFAM" id="SSF54197">
    <property type="entry name" value="HIT-like"/>
    <property type="match status" value="1"/>
</dbReference>
<sequence>MGLEPEDRRQLLLVGDVEGGLAKLYSQVATQQKKGINFTALFAVGAFLPALGDTEAAAVLAEFVSGTRKVPIDTFFIDSRSAAFLQAAPDGKQLTEKIHFLGGFGVREFNGLKVAYLSGCYDAATFAKPVEEDGPCFVGAAYTATAVQKLIKLAKAEASPIDILLTAEWPKGMEERMDESAKPKDPDGHSLAGNKRISPECMRLSFLRQAPGAHAAELLQQGAELRFQIWQNEVWAKPVRHLGSGSFASVWELSLRSSAKVPELAVLKHFPPIDAAVAAFFGSELLGQHRQQWLKEKVIGERLSHVASDRRRHVAALLAAQPLFTQLAEDAPANQELMLVLEHAGHPLDENLPSPELRSCYVSQLLDAVDLLKTCNVVHADISGSNCCVDGHVVRLVDFGNAVIVEPGRASSGKLERLRSRYVHHRKFPCSERYAYPHSLQRLISDIEHPCGIDVYDGTYDCEAFCGNLAATPPEALRGTLLAGASDVYGVGILFWWLLTGEETPFDVEVDDDRISFPGWQRFYAKSSEKQIEELEQRLSGRLQDEDVEKAARWLTSALAEIPEQRIWAAERSAHQPSPSFVMRQCLKSWQMAIIVEFLGLCATSISPCTGRARRHGMASATLCRCICGSRDEWDRHDVSSAPGMPPLEEVQEEKWTPAPKAAGRIAYSMSADQQLRGVPIREGDLWHLSTEERVDQVRVFLHVNGFRFSTDGQEVSISLTPFTLVRNCKFQSNHNGMNFSEFKIFKISLFAQGACYYFGIRGVSERDAEEERSRWVLDISRIMRLVTQSLFPIFQISCDPIKNGELSESRLMAGYLVHYDDCFTASVLYCELHVNTPDHARFIFYEDETCTHQLSEIYVTERSICCEKIGINCSCFSIEDHQFTARSLGERKLWLRAISNLKVKLQNGAPPPSQEEILEYRAAIKEHVAKIHGLDNVKTDALLQRAEAPMWADSHAPDECTALDGAFALALAPNLGTLPSPPSHLDLRIDRSPPKARHAQHSTASGPGIAHGGMMIEILNIQPRQPHMLDDSNEAFHCERESTKRDASAMEEPEEDPIEPDTVFLGRLPANIEEKRIQAALKHVGKIERVHLAREAGEGSPCKGFGWVTFSTPEEAEAACDLDGMLDCGGRMITISISRPKNRDGGPRKKKREIQIVVEPHADCWFCLVNPKVEKHMIVTATTEVYIATARGPVNPYHVQILPVKHAPCFAACPPELQQALQVQLAALRKMFEDAGQECLVWERWIPMGSSSANHMQVQVLPIDKARAGNDARAALEAAAKQHLSGAKFKKLSAHTEVADNLNDDPTTPYIYFEIPGDLTAKGRQIERFLYAAVPGAGPRIPIDFGRQVACQLLGCDDKVDWRQCQDSKEGEKKLAVTLRELFKPFQVKGKPKPKSG</sequence>
<dbReference type="GO" id="GO:0000398">
    <property type="term" value="P:mRNA splicing, via spliceosome"/>
    <property type="evidence" value="ECO:0007669"/>
    <property type="project" value="TreeGrafter"/>
</dbReference>
<dbReference type="Gene3D" id="3.30.428.10">
    <property type="entry name" value="HIT-like"/>
    <property type="match status" value="1"/>
</dbReference>
<dbReference type="GO" id="GO:0003723">
    <property type="term" value="F:RNA binding"/>
    <property type="evidence" value="ECO:0007669"/>
    <property type="project" value="UniProtKB-UniRule"/>
</dbReference>
<dbReference type="SMART" id="SM00360">
    <property type="entry name" value="RRM"/>
    <property type="match status" value="1"/>
</dbReference>
<protein>
    <submittedName>
        <fullName evidence="6">Uncharacterized protein</fullName>
    </submittedName>
</protein>
<dbReference type="InterPro" id="IPR035979">
    <property type="entry name" value="RBD_domain_sf"/>
</dbReference>
<dbReference type="InterPro" id="IPR017441">
    <property type="entry name" value="Protein_kinase_ATP_BS"/>
</dbReference>
<dbReference type="GO" id="GO:0061632">
    <property type="term" value="F:RNA lariat debranching enzyme activator activity"/>
    <property type="evidence" value="ECO:0007669"/>
    <property type="project" value="TreeGrafter"/>
</dbReference>
<dbReference type="InterPro" id="IPR006767">
    <property type="entry name" value="Cwf19-like_C_dom-2"/>
</dbReference>
<keyword evidence="8" id="KW-1185">Reference proteome</keyword>
<feature type="region of interest" description="Disordered" evidence="3">
    <location>
        <begin position="993"/>
        <end position="1012"/>
    </location>
</feature>
<dbReference type="PANTHER" id="PTHR12072">
    <property type="entry name" value="CWF19, CELL CYCLE CONTROL PROTEIN"/>
    <property type="match status" value="1"/>
</dbReference>
<evidence type="ECO:0000256" key="1">
    <source>
        <dbReference type="PROSITE-ProRule" id="PRU00176"/>
    </source>
</evidence>
<evidence type="ECO:0000256" key="2">
    <source>
        <dbReference type="PROSITE-ProRule" id="PRU10141"/>
    </source>
</evidence>
<dbReference type="PROSITE" id="PS00109">
    <property type="entry name" value="PROTEIN_KINASE_TYR"/>
    <property type="match status" value="1"/>
</dbReference>
<dbReference type="OrthoDB" id="407442at2759"/>
<gene>
    <name evidence="6" type="ORF">C1SCF055_LOCUS27873</name>
</gene>
<dbReference type="InterPro" id="IPR000504">
    <property type="entry name" value="RRM_dom"/>
</dbReference>
<accession>A0A9P1D3Q6</accession>
<dbReference type="Pfam" id="PF04676">
    <property type="entry name" value="CwfJ_C_2"/>
    <property type="match status" value="1"/>
</dbReference>
<reference evidence="7 8" key="2">
    <citation type="submission" date="2024-05" db="EMBL/GenBank/DDBJ databases">
        <authorList>
            <person name="Chen Y."/>
            <person name="Shah S."/>
            <person name="Dougan E. K."/>
            <person name="Thang M."/>
            <person name="Chan C."/>
        </authorList>
    </citation>
    <scope>NUCLEOTIDE SEQUENCE [LARGE SCALE GENOMIC DNA]</scope>
</reference>
<dbReference type="Pfam" id="PF00076">
    <property type="entry name" value="RRM_1"/>
    <property type="match status" value="1"/>
</dbReference>
<dbReference type="GO" id="GO:0004672">
    <property type="term" value="F:protein kinase activity"/>
    <property type="evidence" value="ECO:0007669"/>
    <property type="project" value="InterPro"/>
</dbReference>
<dbReference type="InterPro" id="IPR040194">
    <property type="entry name" value="Cwf19-like"/>
</dbReference>
<reference evidence="6" key="1">
    <citation type="submission" date="2022-10" db="EMBL/GenBank/DDBJ databases">
        <authorList>
            <person name="Chen Y."/>
            <person name="Dougan E. K."/>
            <person name="Chan C."/>
            <person name="Rhodes N."/>
            <person name="Thang M."/>
        </authorList>
    </citation>
    <scope>NUCLEOTIDE SEQUENCE</scope>
</reference>
<dbReference type="InterPro" id="IPR036265">
    <property type="entry name" value="HIT-like_sf"/>
</dbReference>
<name>A0A9P1D3Q6_9DINO</name>
<evidence type="ECO:0000259" key="4">
    <source>
        <dbReference type="PROSITE" id="PS50011"/>
    </source>
</evidence>
<dbReference type="InterPro" id="IPR012677">
    <property type="entry name" value="Nucleotide-bd_a/b_plait_sf"/>
</dbReference>
<dbReference type="Proteomes" id="UP001152797">
    <property type="component" value="Unassembled WGS sequence"/>
</dbReference>
<dbReference type="PROSITE" id="PS50102">
    <property type="entry name" value="RRM"/>
    <property type="match status" value="1"/>
</dbReference>
<dbReference type="EMBL" id="CAMXCT020003002">
    <property type="protein sequence ID" value="CAL1155248.1"/>
    <property type="molecule type" value="Genomic_DNA"/>
</dbReference>
<feature type="domain" description="Protein kinase" evidence="4">
    <location>
        <begin position="236"/>
        <end position="581"/>
    </location>
</feature>
<keyword evidence="2" id="KW-0067">ATP-binding</keyword>
<evidence type="ECO:0000256" key="3">
    <source>
        <dbReference type="SAM" id="MobiDB-lite"/>
    </source>
</evidence>
<evidence type="ECO:0000313" key="8">
    <source>
        <dbReference type="Proteomes" id="UP001152797"/>
    </source>
</evidence>
<dbReference type="InterPro" id="IPR008266">
    <property type="entry name" value="Tyr_kinase_AS"/>
</dbReference>
<dbReference type="InterPro" id="IPR000719">
    <property type="entry name" value="Prot_kinase_dom"/>
</dbReference>
<dbReference type="Gene3D" id="1.10.510.10">
    <property type="entry name" value="Transferase(Phosphotransferase) domain 1"/>
    <property type="match status" value="1"/>
</dbReference>
<dbReference type="SUPFAM" id="SSF56112">
    <property type="entry name" value="Protein kinase-like (PK-like)"/>
    <property type="match status" value="1"/>
</dbReference>
<dbReference type="Gene3D" id="3.30.70.330">
    <property type="match status" value="1"/>
</dbReference>
<feature type="compositionally biased region" description="Acidic residues" evidence="3">
    <location>
        <begin position="1050"/>
        <end position="1060"/>
    </location>
</feature>
<dbReference type="PROSITE" id="PS50011">
    <property type="entry name" value="PROTEIN_KINASE_DOM"/>
    <property type="match status" value="1"/>
</dbReference>
<dbReference type="EMBL" id="CAMXCT010003002">
    <property type="protein sequence ID" value="CAI4001873.1"/>
    <property type="molecule type" value="Genomic_DNA"/>
</dbReference>
<dbReference type="SUPFAM" id="SSF54928">
    <property type="entry name" value="RNA-binding domain, RBD"/>
    <property type="match status" value="1"/>
</dbReference>
<dbReference type="PANTHER" id="PTHR12072:SF4">
    <property type="entry name" value="CWF19-LIKE PROTEIN 1"/>
    <property type="match status" value="1"/>
</dbReference>
<organism evidence="6">
    <name type="scientific">Cladocopium goreaui</name>
    <dbReference type="NCBI Taxonomy" id="2562237"/>
    <lineage>
        <taxon>Eukaryota</taxon>
        <taxon>Sar</taxon>
        <taxon>Alveolata</taxon>
        <taxon>Dinophyceae</taxon>
        <taxon>Suessiales</taxon>
        <taxon>Symbiodiniaceae</taxon>
        <taxon>Cladocopium</taxon>
    </lineage>
</organism>
<evidence type="ECO:0000313" key="7">
    <source>
        <dbReference type="EMBL" id="CAL4789185.1"/>
    </source>
</evidence>
<dbReference type="EMBL" id="CAMXCT030003002">
    <property type="protein sequence ID" value="CAL4789185.1"/>
    <property type="molecule type" value="Genomic_DNA"/>
</dbReference>
<dbReference type="InterPro" id="IPR006768">
    <property type="entry name" value="Cwf19-like_C_dom-1"/>
</dbReference>
<keyword evidence="2" id="KW-0547">Nucleotide-binding</keyword>
<feature type="binding site" evidence="2">
    <location>
        <position position="268"/>
    </location>
    <ligand>
        <name>ATP</name>
        <dbReference type="ChEBI" id="CHEBI:30616"/>
    </ligand>
</feature>
<evidence type="ECO:0000313" key="6">
    <source>
        <dbReference type="EMBL" id="CAI4001873.1"/>
    </source>
</evidence>
<dbReference type="GO" id="GO:0071014">
    <property type="term" value="C:post-mRNA release spliceosomal complex"/>
    <property type="evidence" value="ECO:0007669"/>
    <property type="project" value="TreeGrafter"/>
</dbReference>
<comment type="caution">
    <text evidence="6">The sequence shown here is derived from an EMBL/GenBank/DDBJ whole genome shotgun (WGS) entry which is preliminary data.</text>
</comment>
<feature type="region of interest" description="Disordered" evidence="3">
    <location>
        <begin position="1043"/>
        <end position="1062"/>
    </location>
</feature>